<protein>
    <recommendedName>
        <fullName evidence="3">N-acetyltransferase domain-containing protein</fullName>
    </recommendedName>
</protein>
<dbReference type="Proteomes" id="UP000245942">
    <property type="component" value="Unassembled WGS sequence"/>
</dbReference>
<dbReference type="AlphaFoldDB" id="A0A316U8V7"/>
<dbReference type="InterPro" id="IPR052742">
    <property type="entry name" value="Mito_N-acetyltransferase"/>
</dbReference>
<dbReference type="EMBL" id="KZ819325">
    <property type="protein sequence ID" value="PWN21268.1"/>
    <property type="molecule type" value="Genomic_DNA"/>
</dbReference>
<keyword evidence="2" id="KW-1185">Reference proteome</keyword>
<evidence type="ECO:0008006" key="3">
    <source>
        <dbReference type="Google" id="ProtNLM"/>
    </source>
</evidence>
<proteinExistence type="predicted"/>
<reference evidence="1 2" key="1">
    <citation type="journal article" date="2018" name="Mol. Biol. Evol.">
        <title>Broad Genomic Sampling Reveals a Smut Pathogenic Ancestry of the Fungal Clade Ustilaginomycotina.</title>
        <authorList>
            <person name="Kijpornyongpan T."/>
            <person name="Mondo S.J."/>
            <person name="Barry K."/>
            <person name="Sandor L."/>
            <person name="Lee J."/>
            <person name="Lipzen A."/>
            <person name="Pangilinan J."/>
            <person name="LaButti K."/>
            <person name="Hainaut M."/>
            <person name="Henrissat B."/>
            <person name="Grigoriev I.V."/>
            <person name="Spatafora J.W."/>
            <person name="Aime M.C."/>
        </authorList>
    </citation>
    <scope>NUCLEOTIDE SEQUENCE [LARGE SCALE GENOMIC DNA]</scope>
    <source>
        <strain evidence="1 2">MCA 4718</strain>
    </source>
</reference>
<gene>
    <name evidence="1" type="ORF">BCV69DRAFT_298295</name>
</gene>
<name>A0A316U8V7_9BASI</name>
<organism evidence="1 2">
    <name type="scientific">Pseudomicrostroma glucosiphilum</name>
    <dbReference type="NCBI Taxonomy" id="1684307"/>
    <lineage>
        <taxon>Eukaryota</taxon>
        <taxon>Fungi</taxon>
        <taxon>Dikarya</taxon>
        <taxon>Basidiomycota</taxon>
        <taxon>Ustilaginomycotina</taxon>
        <taxon>Exobasidiomycetes</taxon>
        <taxon>Microstromatales</taxon>
        <taxon>Microstromatales incertae sedis</taxon>
        <taxon>Pseudomicrostroma</taxon>
    </lineage>
</organism>
<dbReference type="GeneID" id="37015940"/>
<dbReference type="InterPro" id="IPR016181">
    <property type="entry name" value="Acyl_CoA_acyltransferase"/>
</dbReference>
<evidence type="ECO:0000313" key="1">
    <source>
        <dbReference type="EMBL" id="PWN21268.1"/>
    </source>
</evidence>
<dbReference type="STRING" id="1684307.A0A316U8V7"/>
<dbReference type="GO" id="GO:0005634">
    <property type="term" value="C:nucleus"/>
    <property type="evidence" value="ECO:0007669"/>
    <property type="project" value="TreeGrafter"/>
</dbReference>
<dbReference type="PANTHER" id="PTHR43138">
    <property type="entry name" value="ACETYLTRANSFERASE, GNAT FAMILY"/>
    <property type="match status" value="1"/>
</dbReference>
<dbReference type="Gene3D" id="3.40.630.30">
    <property type="match status" value="1"/>
</dbReference>
<sequence length="243" mass="26237">MSAYGTVAAPANSKTLVPRLFPLPERVRRDQNDERAAVLCVPFGGGQEGKVSLPTEARQLMADVFNKELEKGVTYPQRGPMSLEEFSTYFCSCELIVGVFLSAASLPSSLSADQLPSTGQALSDPNTLQTLLPSPSQWKESLALFYYIKPNYPGRSSHLCNAGFVVPPSNRGLGLGGLAGRSFLHFAPELGYQGSVFNLVYENNVASLSIWQRLGFTQVGKIPGAGLLRTADGKGEEYVDAWV</sequence>
<dbReference type="OrthoDB" id="10264707at2759"/>
<accession>A0A316U8V7</accession>
<dbReference type="RefSeq" id="XP_025348428.1">
    <property type="nucleotide sequence ID" value="XM_025494206.1"/>
</dbReference>
<dbReference type="SUPFAM" id="SSF55729">
    <property type="entry name" value="Acyl-CoA N-acyltransferases (Nat)"/>
    <property type="match status" value="1"/>
</dbReference>
<evidence type="ECO:0000313" key="2">
    <source>
        <dbReference type="Proteomes" id="UP000245942"/>
    </source>
</evidence>
<dbReference type="PANTHER" id="PTHR43138:SF1">
    <property type="entry name" value="N-ACETYLTRANSFERASE ACA1"/>
    <property type="match status" value="1"/>
</dbReference>